<dbReference type="Proteomes" id="UP001237642">
    <property type="component" value="Unassembled WGS sequence"/>
</dbReference>
<dbReference type="GO" id="GO:0009678">
    <property type="term" value="F:diphosphate hydrolysis-driven proton transmembrane transporter activity"/>
    <property type="evidence" value="ECO:0007669"/>
    <property type="project" value="UniProtKB-EC"/>
</dbReference>
<comment type="subcellular location">
    <subcellularLocation>
        <location evidence="1">Endomembrane system</location>
        <topology evidence="1">Multi-pass membrane protein</topology>
    </subcellularLocation>
</comment>
<keyword evidence="7 10" id="KW-1133">Transmembrane helix</keyword>
<dbReference type="EMBL" id="JAUIZM010000006">
    <property type="protein sequence ID" value="KAK1379262.1"/>
    <property type="molecule type" value="Genomic_DNA"/>
</dbReference>
<evidence type="ECO:0000313" key="11">
    <source>
        <dbReference type="EMBL" id="KAK1379262.1"/>
    </source>
</evidence>
<sequence>MRYISVFHLYMLLPTDTRSIDRYITFPFIFAADFRRSFRLPLLIALGQYLFFLPSIVAFLLRALTSVLSGFLEMKIATYANARTTLEARKGVDKAFVTAFRSGAAMGFLLAGNDLLVHYNSFNVFKLSYGDVWEGLYKSITGYVLGGSSVALFGRVGGEIYTKAADVEVEQNIPEESSKPSCDCR</sequence>
<gene>
    <name evidence="11" type="ORF">POM88_026006</name>
</gene>
<reference evidence="11" key="2">
    <citation type="submission" date="2023-05" db="EMBL/GenBank/DDBJ databases">
        <authorList>
            <person name="Schelkunov M.I."/>
        </authorList>
    </citation>
    <scope>NUCLEOTIDE SEQUENCE</scope>
    <source>
        <strain evidence="11">Hsosn_3</strain>
        <tissue evidence="11">Leaf</tissue>
    </source>
</reference>
<dbReference type="PANTHER" id="PTHR31998">
    <property type="entry name" value="K(+)-INSENSITIVE PYROPHOSPHATE-ENERGIZED PROTON PUMP"/>
    <property type="match status" value="1"/>
</dbReference>
<keyword evidence="6" id="KW-1278">Translocase</keyword>
<dbReference type="InterPro" id="IPR004131">
    <property type="entry name" value="PPase-energised_H-pump"/>
</dbReference>
<evidence type="ECO:0000256" key="8">
    <source>
        <dbReference type="ARBA" id="ARBA00023065"/>
    </source>
</evidence>
<keyword evidence="3" id="KW-0813">Transport</keyword>
<organism evidence="11 12">
    <name type="scientific">Heracleum sosnowskyi</name>
    <dbReference type="NCBI Taxonomy" id="360622"/>
    <lineage>
        <taxon>Eukaryota</taxon>
        <taxon>Viridiplantae</taxon>
        <taxon>Streptophyta</taxon>
        <taxon>Embryophyta</taxon>
        <taxon>Tracheophyta</taxon>
        <taxon>Spermatophyta</taxon>
        <taxon>Magnoliopsida</taxon>
        <taxon>eudicotyledons</taxon>
        <taxon>Gunneridae</taxon>
        <taxon>Pentapetalae</taxon>
        <taxon>asterids</taxon>
        <taxon>campanulids</taxon>
        <taxon>Apiales</taxon>
        <taxon>Apiaceae</taxon>
        <taxon>Apioideae</taxon>
        <taxon>apioid superclade</taxon>
        <taxon>Tordylieae</taxon>
        <taxon>Tordyliinae</taxon>
        <taxon>Heracleum</taxon>
    </lineage>
</organism>
<evidence type="ECO:0000256" key="6">
    <source>
        <dbReference type="ARBA" id="ARBA00022967"/>
    </source>
</evidence>
<protein>
    <recommendedName>
        <fullName evidence="2">H(+)-exporting diphosphatase</fullName>
        <ecNumber evidence="2">7.1.3.1</ecNumber>
    </recommendedName>
</protein>
<keyword evidence="8" id="KW-0406">Ion transport</keyword>
<dbReference type="GO" id="GO:0004427">
    <property type="term" value="F:inorganic diphosphate phosphatase activity"/>
    <property type="evidence" value="ECO:0007669"/>
    <property type="project" value="InterPro"/>
</dbReference>
<dbReference type="AlphaFoldDB" id="A0AAD8MNG5"/>
<accession>A0AAD8MNG5</accession>
<evidence type="ECO:0000256" key="4">
    <source>
        <dbReference type="ARBA" id="ARBA00022692"/>
    </source>
</evidence>
<keyword evidence="4 10" id="KW-0812">Transmembrane</keyword>
<evidence type="ECO:0000256" key="1">
    <source>
        <dbReference type="ARBA" id="ARBA00004127"/>
    </source>
</evidence>
<evidence type="ECO:0000256" key="3">
    <source>
        <dbReference type="ARBA" id="ARBA00022448"/>
    </source>
</evidence>
<keyword evidence="5" id="KW-0460">Magnesium</keyword>
<evidence type="ECO:0000256" key="5">
    <source>
        <dbReference type="ARBA" id="ARBA00022842"/>
    </source>
</evidence>
<dbReference type="EC" id="7.1.3.1" evidence="2"/>
<evidence type="ECO:0000256" key="2">
    <source>
        <dbReference type="ARBA" id="ARBA00013242"/>
    </source>
</evidence>
<evidence type="ECO:0000256" key="7">
    <source>
        <dbReference type="ARBA" id="ARBA00022989"/>
    </source>
</evidence>
<dbReference type="GO" id="GO:0012505">
    <property type="term" value="C:endomembrane system"/>
    <property type="evidence" value="ECO:0007669"/>
    <property type="project" value="UniProtKB-SubCell"/>
</dbReference>
<proteinExistence type="predicted"/>
<keyword evidence="12" id="KW-1185">Reference proteome</keyword>
<feature type="transmembrane region" description="Helical" evidence="10">
    <location>
        <begin position="42"/>
        <end position="65"/>
    </location>
</feature>
<keyword evidence="9 10" id="KW-0472">Membrane</keyword>
<evidence type="ECO:0000256" key="10">
    <source>
        <dbReference type="SAM" id="Phobius"/>
    </source>
</evidence>
<dbReference type="Pfam" id="PF03030">
    <property type="entry name" value="H_PPase"/>
    <property type="match status" value="1"/>
</dbReference>
<evidence type="ECO:0000313" key="12">
    <source>
        <dbReference type="Proteomes" id="UP001237642"/>
    </source>
</evidence>
<evidence type="ECO:0000256" key="9">
    <source>
        <dbReference type="ARBA" id="ARBA00023136"/>
    </source>
</evidence>
<reference evidence="11" key="1">
    <citation type="submission" date="2023-02" db="EMBL/GenBank/DDBJ databases">
        <title>Genome of toxic invasive species Heracleum sosnowskyi carries increased number of genes despite the absence of recent whole-genome duplications.</title>
        <authorList>
            <person name="Schelkunov M."/>
            <person name="Shtratnikova V."/>
            <person name="Makarenko M."/>
            <person name="Klepikova A."/>
            <person name="Omelchenko D."/>
            <person name="Novikova G."/>
            <person name="Obukhova E."/>
            <person name="Bogdanov V."/>
            <person name="Penin A."/>
            <person name="Logacheva M."/>
        </authorList>
    </citation>
    <scope>NUCLEOTIDE SEQUENCE</scope>
    <source>
        <strain evidence="11">Hsosn_3</strain>
        <tissue evidence="11">Leaf</tissue>
    </source>
</reference>
<name>A0AAD8MNG5_9APIA</name>
<comment type="caution">
    <text evidence="11">The sequence shown here is derived from an EMBL/GenBank/DDBJ whole genome shotgun (WGS) entry which is preliminary data.</text>
</comment>
<dbReference type="GO" id="GO:0016020">
    <property type="term" value="C:membrane"/>
    <property type="evidence" value="ECO:0007669"/>
    <property type="project" value="InterPro"/>
</dbReference>